<comment type="caution">
    <text evidence="2">The sequence shown here is derived from an EMBL/GenBank/DDBJ whole genome shotgun (WGS) entry which is preliminary data.</text>
</comment>
<evidence type="ECO:0000256" key="1">
    <source>
        <dbReference type="SAM" id="MobiDB-lite"/>
    </source>
</evidence>
<evidence type="ECO:0000313" key="3">
    <source>
        <dbReference type="Proteomes" id="UP001501020"/>
    </source>
</evidence>
<feature type="region of interest" description="Disordered" evidence="1">
    <location>
        <begin position="1"/>
        <end position="90"/>
    </location>
</feature>
<feature type="compositionally biased region" description="Basic and acidic residues" evidence="1">
    <location>
        <begin position="42"/>
        <end position="57"/>
    </location>
</feature>
<name>A0ABN3AI22_9ACTN</name>
<sequence length="90" mass="9278">MVTASRDEVPGGEGGSCAVAEGLAPPPVHRPRRGAAPAARAPRSEAVRGGSRTDRTIRLAPIQDVKAKSETTSKQMLTMTSAGDVAEAVR</sequence>
<organism evidence="2 3">
    <name type="scientific">Actinomadura napierensis</name>
    <dbReference type="NCBI Taxonomy" id="267854"/>
    <lineage>
        <taxon>Bacteria</taxon>
        <taxon>Bacillati</taxon>
        <taxon>Actinomycetota</taxon>
        <taxon>Actinomycetes</taxon>
        <taxon>Streptosporangiales</taxon>
        <taxon>Thermomonosporaceae</taxon>
        <taxon>Actinomadura</taxon>
    </lineage>
</organism>
<feature type="compositionally biased region" description="Polar residues" evidence="1">
    <location>
        <begin position="72"/>
        <end position="81"/>
    </location>
</feature>
<dbReference type="EMBL" id="BAAAMR010000175">
    <property type="protein sequence ID" value="GAA2169502.1"/>
    <property type="molecule type" value="Genomic_DNA"/>
</dbReference>
<gene>
    <name evidence="2" type="ORF">GCM10009727_92520</name>
</gene>
<evidence type="ECO:0000313" key="2">
    <source>
        <dbReference type="EMBL" id="GAA2169502.1"/>
    </source>
</evidence>
<evidence type="ECO:0008006" key="4">
    <source>
        <dbReference type="Google" id="ProtNLM"/>
    </source>
</evidence>
<reference evidence="2 3" key="1">
    <citation type="journal article" date="2019" name="Int. J. Syst. Evol. Microbiol.">
        <title>The Global Catalogue of Microorganisms (GCM) 10K type strain sequencing project: providing services to taxonomists for standard genome sequencing and annotation.</title>
        <authorList>
            <consortium name="The Broad Institute Genomics Platform"/>
            <consortium name="The Broad Institute Genome Sequencing Center for Infectious Disease"/>
            <person name="Wu L."/>
            <person name="Ma J."/>
        </authorList>
    </citation>
    <scope>NUCLEOTIDE SEQUENCE [LARGE SCALE GENOMIC DNA]</scope>
    <source>
        <strain evidence="2 3">JCM 13850</strain>
    </source>
</reference>
<proteinExistence type="predicted"/>
<dbReference type="Proteomes" id="UP001501020">
    <property type="component" value="Unassembled WGS sequence"/>
</dbReference>
<accession>A0ABN3AI22</accession>
<keyword evidence="3" id="KW-1185">Reference proteome</keyword>
<protein>
    <recommendedName>
        <fullName evidence="4">FXSXX-COOH protein</fullName>
    </recommendedName>
</protein>